<organism evidence="1 2">
    <name type="scientific">Plakobranchus ocellatus</name>
    <dbReference type="NCBI Taxonomy" id="259542"/>
    <lineage>
        <taxon>Eukaryota</taxon>
        <taxon>Metazoa</taxon>
        <taxon>Spiralia</taxon>
        <taxon>Lophotrochozoa</taxon>
        <taxon>Mollusca</taxon>
        <taxon>Gastropoda</taxon>
        <taxon>Heterobranchia</taxon>
        <taxon>Euthyneura</taxon>
        <taxon>Panpulmonata</taxon>
        <taxon>Sacoglossa</taxon>
        <taxon>Placobranchoidea</taxon>
        <taxon>Plakobranchidae</taxon>
        <taxon>Plakobranchus</taxon>
    </lineage>
</organism>
<evidence type="ECO:0000313" key="1">
    <source>
        <dbReference type="EMBL" id="GFO42760.1"/>
    </source>
</evidence>
<keyword evidence="2" id="KW-1185">Reference proteome</keyword>
<accession>A0AAV4DF92</accession>
<gene>
    <name evidence="1" type="ORF">PoB_006926500</name>
</gene>
<proteinExistence type="predicted"/>
<name>A0AAV4DF92_9GAST</name>
<reference evidence="1 2" key="1">
    <citation type="journal article" date="2021" name="Elife">
        <title>Chloroplast acquisition without the gene transfer in kleptoplastic sea slugs, Plakobranchus ocellatus.</title>
        <authorList>
            <person name="Maeda T."/>
            <person name="Takahashi S."/>
            <person name="Yoshida T."/>
            <person name="Shimamura S."/>
            <person name="Takaki Y."/>
            <person name="Nagai Y."/>
            <person name="Toyoda A."/>
            <person name="Suzuki Y."/>
            <person name="Arimoto A."/>
            <person name="Ishii H."/>
            <person name="Satoh N."/>
            <person name="Nishiyama T."/>
            <person name="Hasebe M."/>
            <person name="Maruyama T."/>
            <person name="Minagawa J."/>
            <person name="Obokata J."/>
            <person name="Shigenobu S."/>
        </authorList>
    </citation>
    <scope>NUCLEOTIDE SEQUENCE [LARGE SCALE GENOMIC DNA]</scope>
</reference>
<dbReference type="AlphaFoldDB" id="A0AAV4DF92"/>
<sequence length="124" mass="14096">MSPLKSMSEPSASLPSTQTFQIRKIAPGTDLYWTFKTKNSQKVTNPETGREQAADNVRHSLWEILLHTCVNGYLPLRRVFSDFLKGVEGCEAIMDDTIVYGKTLEEHYFRLKAIRTALNSQDSK</sequence>
<dbReference type="Proteomes" id="UP000735302">
    <property type="component" value="Unassembled WGS sequence"/>
</dbReference>
<evidence type="ECO:0000313" key="2">
    <source>
        <dbReference type="Proteomes" id="UP000735302"/>
    </source>
</evidence>
<comment type="caution">
    <text evidence="1">The sequence shown here is derived from an EMBL/GenBank/DDBJ whole genome shotgun (WGS) entry which is preliminary data.</text>
</comment>
<protein>
    <submittedName>
        <fullName evidence="1">Uncharacterized protein</fullName>
    </submittedName>
</protein>
<dbReference type="EMBL" id="BLXT01007821">
    <property type="protein sequence ID" value="GFO42760.1"/>
    <property type="molecule type" value="Genomic_DNA"/>
</dbReference>